<sequence length="307" mass="33812">MSSLGRILSVSYPPDPYPSRFSQYKLSSSLRRNRRLRWRFTALDPESSSLDSESSADKFAAGFCIIEGPETVQDFAKMQLQEIQDNIRSRRNKIFLHMEEVRRLRIQQRIKNTELGIINEEQEHELPNFPSFIPFLPPLTAANLKVYYATCFSLIAGIILFGGLLAPTLELKLGIGGTSYADFIQSLHLPMQLSQVDPIVASFSGGAVGVISALMVVEVNNVKQQEHKRCKYCLGTGYLACARCSSTGALVLTEPVSAIAGVNHSLSPPKTERCSNCSGAGKVMCPTCLCTGMAMASEHDPRIDPFD</sequence>
<evidence type="ECO:0000313" key="3">
    <source>
        <dbReference type="Proteomes" id="UP000682877"/>
    </source>
</evidence>
<gene>
    <name evidence="2" type="ORF">AARE701A_LOCUS22111</name>
</gene>
<keyword evidence="3" id="KW-1185">Reference proteome</keyword>
<dbReference type="PANTHER" id="PTHR15852:SF74">
    <property type="entry name" value="PROTEIN ORANGE, CHLOROPLASTIC"/>
    <property type="match status" value="1"/>
</dbReference>
<dbReference type="PANTHER" id="PTHR15852">
    <property type="entry name" value="PLASTID TRANSCRIPTIONALLY ACTIVE PROTEIN"/>
    <property type="match status" value="1"/>
</dbReference>
<dbReference type="GO" id="GO:0009507">
    <property type="term" value="C:chloroplast"/>
    <property type="evidence" value="ECO:0007669"/>
    <property type="project" value="UniProtKB-ARBA"/>
</dbReference>
<feature type="transmembrane region" description="Helical" evidence="1">
    <location>
        <begin position="199"/>
        <end position="219"/>
    </location>
</feature>
<keyword evidence="1" id="KW-0812">Transmembrane</keyword>
<dbReference type="AlphaFoldDB" id="A0A8S2B0M4"/>
<reference evidence="2" key="1">
    <citation type="submission" date="2021-01" db="EMBL/GenBank/DDBJ databases">
        <authorList>
            <person name="Bezrukov I."/>
        </authorList>
    </citation>
    <scope>NUCLEOTIDE SEQUENCE</scope>
</reference>
<protein>
    <recommendedName>
        <fullName evidence="4">Orange protein</fullName>
    </recommendedName>
</protein>
<dbReference type="EMBL" id="LR999458">
    <property type="protein sequence ID" value="CAE6253554.1"/>
    <property type="molecule type" value="Genomic_DNA"/>
</dbReference>
<accession>A0A8S2B0M4</accession>
<evidence type="ECO:0000313" key="2">
    <source>
        <dbReference type="EMBL" id="CAE6253554.1"/>
    </source>
</evidence>
<feature type="transmembrane region" description="Helical" evidence="1">
    <location>
        <begin position="146"/>
        <end position="166"/>
    </location>
</feature>
<name>A0A8S2B0M4_ARAAE</name>
<organism evidence="2 3">
    <name type="scientific">Arabidopsis arenosa</name>
    <name type="common">Sand rock-cress</name>
    <name type="synonym">Cardaminopsis arenosa</name>
    <dbReference type="NCBI Taxonomy" id="38785"/>
    <lineage>
        <taxon>Eukaryota</taxon>
        <taxon>Viridiplantae</taxon>
        <taxon>Streptophyta</taxon>
        <taxon>Embryophyta</taxon>
        <taxon>Tracheophyta</taxon>
        <taxon>Spermatophyta</taxon>
        <taxon>Magnoliopsida</taxon>
        <taxon>eudicotyledons</taxon>
        <taxon>Gunneridae</taxon>
        <taxon>Pentapetalae</taxon>
        <taxon>rosids</taxon>
        <taxon>malvids</taxon>
        <taxon>Brassicales</taxon>
        <taxon>Brassicaceae</taxon>
        <taxon>Camelineae</taxon>
        <taxon>Arabidopsis</taxon>
    </lineage>
</organism>
<dbReference type="Proteomes" id="UP000682877">
    <property type="component" value="Chromosome 8"/>
</dbReference>
<keyword evidence="1" id="KW-0472">Membrane</keyword>
<evidence type="ECO:0008006" key="4">
    <source>
        <dbReference type="Google" id="ProtNLM"/>
    </source>
</evidence>
<evidence type="ECO:0000256" key="1">
    <source>
        <dbReference type="SAM" id="Phobius"/>
    </source>
</evidence>
<proteinExistence type="predicted"/>
<keyword evidence="1" id="KW-1133">Transmembrane helix</keyword>